<dbReference type="RefSeq" id="XP_040675087.1">
    <property type="nucleotide sequence ID" value="XM_040826893.1"/>
</dbReference>
<organism evidence="3 4">
    <name type="scientific">Metarhizium album (strain ARSEF 1941)</name>
    <dbReference type="NCBI Taxonomy" id="1081103"/>
    <lineage>
        <taxon>Eukaryota</taxon>
        <taxon>Fungi</taxon>
        <taxon>Dikarya</taxon>
        <taxon>Ascomycota</taxon>
        <taxon>Pezizomycotina</taxon>
        <taxon>Sordariomycetes</taxon>
        <taxon>Hypocreomycetidae</taxon>
        <taxon>Hypocreales</taxon>
        <taxon>Clavicipitaceae</taxon>
        <taxon>Metarhizium</taxon>
    </lineage>
</organism>
<dbReference type="GeneID" id="63742550"/>
<sequence>MKAYRLLALFAFDVVAGPPPRPTPAVLDGHSSRRTDAADALSGDSKPATISDHVASIRKREVCQVFYLTDDETLTESGLIVAKEEGGPAFPDEWKTATLEEVQAAELAESFSEKEFAELVAARELTSLAKSKWSLDLADVRTKLLGYQPLSPKSLRVKPLKLGSAAPAAVGSALWMADVVESFIKEATVLDRVAAVTSIVPIVGCAVNARARLEKDDFDGADVIDTALCLIGDGLLLSPLAPLGILTHVVRAIMSMFEAPEVPTQESVQRARDAAWVRFLDDNVYTYIYSDAYLYPDQGFRYKLQSSLAIEAMAIQSRGAQRIGAANASSHFALLDASRSAEEKAEIKNGTLEAIHRIRRRVSTEIMRRQRRALLQLPTRLREDMNLSLESLVEGYNKNFTDKITSREMVRHYTQVNFAEPGSPESPTNNAGDVSRQLNEIATHLKNTPPPMPSLLEVAYIAGQSKGLEGVDPRALSPQHFIRDHLMGLSKQKRDRLALHHALEVARFLQGNVTEDELSTLWPSNDVKMVRELQLLIAIKYGRVYDGWKVKYARERFQGPEAFFFDKQDPTAMRYLTHPDVLPVQSEPDSPEYLALVIEVDMRLIDSVLEDLALEGIDISNARLRVHRLRKKLQGQKFGEAIIRDAVARGRGQSQHSSGAAVLPANGTVRAAV</sequence>
<feature type="chain" id="PRO_5002078129" evidence="2">
    <location>
        <begin position="17"/>
        <end position="673"/>
    </location>
</feature>
<dbReference type="OrthoDB" id="4917004at2759"/>
<evidence type="ECO:0000256" key="2">
    <source>
        <dbReference type="SAM" id="SignalP"/>
    </source>
</evidence>
<reference evidence="3 4" key="1">
    <citation type="journal article" date="2014" name="Proc. Natl. Acad. Sci. U.S.A.">
        <title>Trajectory and genomic determinants of fungal-pathogen speciation and host adaptation.</title>
        <authorList>
            <person name="Hu X."/>
            <person name="Xiao G."/>
            <person name="Zheng P."/>
            <person name="Shang Y."/>
            <person name="Su Y."/>
            <person name="Zhang X."/>
            <person name="Liu X."/>
            <person name="Zhan S."/>
            <person name="St Leger R.J."/>
            <person name="Wang C."/>
        </authorList>
    </citation>
    <scope>NUCLEOTIDE SEQUENCE [LARGE SCALE GENOMIC DNA]</scope>
    <source>
        <strain evidence="3 4">ARSEF 1941</strain>
    </source>
</reference>
<evidence type="ECO:0000313" key="4">
    <source>
        <dbReference type="Proteomes" id="UP000030816"/>
    </source>
</evidence>
<keyword evidence="2" id="KW-0732">Signal</keyword>
<comment type="caution">
    <text evidence="3">The sequence shown here is derived from an EMBL/GenBank/DDBJ whole genome shotgun (WGS) entry which is preliminary data.</text>
</comment>
<dbReference type="Gene3D" id="1.10.490.40">
    <property type="entry name" value="Diphtheria toxin, translocation domain"/>
    <property type="match status" value="1"/>
</dbReference>
<accession>A0A0B2WDR6</accession>
<evidence type="ECO:0000256" key="1">
    <source>
        <dbReference type="SAM" id="MobiDB-lite"/>
    </source>
</evidence>
<dbReference type="EMBL" id="AZHE01000043">
    <property type="protein sequence ID" value="KHN94021.1"/>
    <property type="molecule type" value="Genomic_DNA"/>
</dbReference>
<gene>
    <name evidence="3" type="ORF">MAM_08095</name>
</gene>
<dbReference type="Proteomes" id="UP000030816">
    <property type="component" value="Unassembled WGS sequence"/>
</dbReference>
<feature type="signal peptide" evidence="2">
    <location>
        <begin position="1"/>
        <end position="16"/>
    </location>
</feature>
<keyword evidence="4" id="KW-1185">Reference proteome</keyword>
<dbReference type="STRING" id="1081103.A0A0B2WDR6"/>
<dbReference type="AlphaFoldDB" id="A0A0B2WDR6"/>
<evidence type="ECO:0000313" key="3">
    <source>
        <dbReference type="EMBL" id="KHN94021.1"/>
    </source>
</evidence>
<keyword evidence="3" id="KW-0528">Neurotoxin</keyword>
<proteinExistence type="predicted"/>
<keyword evidence="3" id="KW-0800">Toxin</keyword>
<feature type="region of interest" description="Disordered" evidence="1">
    <location>
        <begin position="21"/>
        <end position="46"/>
    </location>
</feature>
<protein>
    <submittedName>
        <fullName evidence="3">Clostridium neurotoxin, translocation</fullName>
    </submittedName>
</protein>
<dbReference type="HOGENOM" id="CLU_408302_0_0_1"/>
<name>A0A0B2WDR6_METAS</name>